<sequence>MVLRKKAKGEAKGVEQDVINVENTQMQDALDEFANRNKCEEKQDRDFGGLTLPCQHKAYWHECKHVEQNCERCLKEFLDNQ</sequence>
<reference evidence="2" key="1">
    <citation type="submission" date="2019-11" db="EMBL/GenBank/DDBJ databases">
        <authorList>
            <person name="Feng L."/>
        </authorList>
    </citation>
    <scope>NUCLEOTIDE SEQUENCE</scope>
    <source>
        <strain evidence="2">BdentiumLFYP24</strain>
    </source>
</reference>
<accession>A0A6N2RKK4</accession>
<evidence type="ECO:0000256" key="1">
    <source>
        <dbReference type="SAM" id="Coils"/>
    </source>
</evidence>
<feature type="coiled-coil region" evidence="1">
    <location>
        <begin position="4"/>
        <end position="43"/>
    </location>
</feature>
<dbReference type="EMBL" id="CACRSP010000002">
    <property type="protein sequence ID" value="VYS80671.1"/>
    <property type="molecule type" value="Genomic_DNA"/>
</dbReference>
<protein>
    <submittedName>
        <fullName evidence="2">Uncharacterized protein</fullName>
    </submittedName>
</protein>
<evidence type="ECO:0000313" key="2">
    <source>
        <dbReference type="EMBL" id="VYS80671.1"/>
    </source>
</evidence>
<dbReference type="AlphaFoldDB" id="A0A6N2RKK4"/>
<organism evidence="2">
    <name type="scientific">Bifidobacterium dentium</name>
    <dbReference type="NCBI Taxonomy" id="1689"/>
    <lineage>
        <taxon>Bacteria</taxon>
        <taxon>Bacillati</taxon>
        <taxon>Actinomycetota</taxon>
        <taxon>Actinomycetes</taxon>
        <taxon>Bifidobacteriales</taxon>
        <taxon>Bifidobacteriaceae</taxon>
        <taxon>Bifidobacterium</taxon>
    </lineage>
</organism>
<gene>
    <name evidence="2" type="ORF">BDLFYP24_01024</name>
</gene>
<name>A0A6N2RKK4_9BIFI</name>
<keyword evidence="1" id="KW-0175">Coiled coil</keyword>
<proteinExistence type="predicted"/>